<sequence>MEATLRVAKEATSTSNTYINGDRDTQFDYTKVKSVNVFRYGTNSNSCGNNDGCQYDAINVALDNS</sequence>
<evidence type="ECO:0000313" key="1">
    <source>
        <dbReference type="Proteomes" id="UP000887565"/>
    </source>
</evidence>
<protein>
    <submittedName>
        <fullName evidence="2">Uncharacterized protein</fullName>
    </submittedName>
</protein>
<organism evidence="1 2">
    <name type="scientific">Romanomermis culicivorax</name>
    <name type="common">Nematode worm</name>
    <dbReference type="NCBI Taxonomy" id="13658"/>
    <lineage>
        <taxon>Eukaryota</taxon>
        <taxon>Metazoa</taxon>
        <taxon>Ecdysozoa</taxon>
        <taxon>Nematoda</taxon>
        <taxon>Enoplea</taxon>
        <taxon>Dorylaimia</taxon>
        <taxon>Mermithida</taxon>
        <taxon>Mermithoidea</taxon>
        <taxon>Mermithidae</taxon>
        <taxon>Romanomermis</taxon>
    </lineage>
</organism>
<dbReference type="WBParaSite" id="nRc.2.0.1.t42724-RA">
    <property type="protein sequence ID" value="nRc.2.0.1.t42724-RA"/>
    <property type="gene ID" value="nRc.2.0.1.g42724"/>
</dbReference>
<reference evidence="2" key="1">
    <citation type="submission" date="2022-11" db="UniProtKB">
        <authorList>
            <consortium name="WormBaseParasite"/>
        </authorList>
    </citation>
    <scope>IDENTIFICATION</scope>
</reference>
<name>A0A915KX28_ROMCU</name>
<accession>A0A915KX28</accession>
<keyword evidence="1" id="KW-1185">Reference proteome</keyword>
<proteinExistence type="predicted"/>
<dbReference type="AlphaFoldDB" id="A0A915KX28"/>
<evidence type="ECO:0000313" key="2">
    <source>
        <dbReference type="WBParaSite" id="nRc.2.0.1.t42724-RA"/>
    </source>
</evidence>
<dbReference type="Proteomes" id="UP000887565">
    <property type="component" value="Unplaced"/>
</dbReference>